<comment type="caution">
    <text evidence="1">The sequence shown here is derived from an EMBL/GenBank/DDBJ whole genome shotgun (WGS) entry which is preliminary data.</text>
</comment>
<protein>
    <recommendedName>
        <fullName evidence="3">Haem-binding uptake Tiki superfamily ChaN domain-containing protein</fullName>
    </recommendedName>
</protein>
<keyword evidence="2" id="KW-1185">Reference proteome</keyword>
<sequence length="316" mass="36710">MSITDADPENYIAPLKALKNIPVDEDDLGGLSMWLQAMMTYNSFLGDYDSTLYYSDARHRDLIDTIQTKVDTNFVLEHEFIDATHYITDKAKQHQVTMINEAHHSPFHRAFIMEMLVDFCEAGYDYLAIETLQDSLINVNQKLTYQTGYYSREPLFGELIRYALRLGFHLVPYESQEKCDNKSSERNYCNSFRDSIMAVNLSKVIEKDNQAKILVYAGYDHVHKGNSNGWKKMAEYFWEMTGVEPFSIDQTAQIEHFYPQREEKEFAAVNSLKQIKKPVVAIKNGKAWHGKFVDVSVIYPRYRQKNTVRAFIKLEG</sequence>
<evidence type="ECO:0000313" key="1">
    <source>
        <dbReference type="EMBL" id="MFB5945353.1"/>
    </source>
</evidence>
<accession>A0ABV5CDA3</accession>
<gene>
    <name evidence="1" type="ORF">WKR92_05885</name>
</gene>
<dbReference type="RefSeq" id="WP_375556894.1">
    <property type="nucleotide sequence ID" value="NZ_JBBVGT010000002.1"/>
</dbReference>
<dbReference type="SUPFAM" id="SSF159501">
    <property type="entry name" value="EreA/ChaN-like"/>
    <property type="match status" value="1"/>
</dbReference>
<organism evidence="1 2">
    <name type="scientific">Albibacterium profundi</name>
    <dbReference type="NCBI Taxonomy" id="3134906"/>
    <lineage>
        <taxon>Bacteria</taxon>
        <taxon>Pseudomonadati</taxon>
        <taxon>Bacteroidota</taxon>
        <taxon>Sphingobacteriia</taxon>
        <taxon>Sphingobacteriales</taxon>
        <taxon>Sphingobacteriaceae</taxon>
        <taxon>Albibacterium</taxon>
    </lineage>
</organism>
<dbReference type="EMBL" id="JBBVGT010000002">
    <property type="protein sequence ID" value="MFB5945353.1"/>
    <property type="molecule type" value="Genomic_DNA"/>
</dbReference>
<evidence type="ECO:0000313" key="2">
    <source>
        <dbReference type="Proteomes" id="UP001580928"/>
    </source>
</evidence>
<evidence type="ECO:0008006" key="3">
    <source>
        <dbReference type="Google" id="ProtNLM"/>
    </source>
</evidence>
<dbReference type="Proteomes" id="UP001580928">
    <property type="component" value="Unassembled WGS sequence"/>
</dbReference>
<reference evidence="1 2" key="1">
    <citation type="submission" date="2024-04" db="EMBL/GenBank/DDBJ databases">
        <title>Albibacterium profundi sp. nov., isolated from sediment of the Challenger Deep of Mariana Trench.</title>
        <authorList>
            <person name="Wang Y."/>
        </authorList>
    </citation>
    <scope>NUCLEOTIDE SEQUENCE [LARGE SCALE GENOMIC DNA]</scope>
    <source>
        <strain evidence="1 2">RHL897</strain>
    </source>
</reference>
<proteinExistence type="predicted"/>
<name>A0ABV5CDA3_9SPHI</name>